<evidence type="ECO:0000313" key="3">
    <source>
        <dbReference type="EMBL" id="KAG5556406.1"/>
    </source>
</evidence>
<comment type="similarity">
    <text evidence="1">Belongs to the TPP enzyme family.</text>
</comment>
<dbReference type="CDD" id="cd07035">
    <property type="entry name" value="TPP_PYR_POX_like"/>
    <property type="match status" value="1"/>
</dbReference>
<dbReference type="InterPro" id="IPR012001">
    <property type="entry name" value="Thiamin_PyroP_enz_TPP-bd_dom"/>
</dbReference>
<comment type="caution">
    <text evidence="3">The sequence shown here is derived from an EMBL/GenBank/DDBJ whole genome shotgun (WGS) entry which is preliminary data.</text>
</comment>
<dbReference type="PANTHER" id="PTHR18968:SF13">
    <property type="entry name" value="ACETOLACTATE SYNTHASE CATALYTIC SUBUNIT, MITOCHONDRIAL"/>
    <property type="match status" value="1"/>
</dbReference>
<dbReference type="InterPro" id="IPR029035">
    <property type="entry name" value="DHS-like_NAD/FAD-binding_dom"/>
</dbReference>
<sequence>MAALAANPAISSNPPSIIISHTKSKNPLPRFILPITFNPHRFTTTALRRPLQISNVLSNSNSKPTTPTETFLSRFAPEQPRKGSDVLVEALEREGVKHVFAYPGGATMEIHQSLTRCPTIRNVLPRNEQGGIFAAEGYARASGLPGVCIATSGPGATNLVSGLSDAMLDSIPIDIPRIVKEAFFLARSGRPGPVLIDVPKDLQQQLVVPNWDQLMRLPGYMARLPKEPEAAYLEQVVRHVSESKKPVLYVGGGCLNSSEELRRFVELTAFRSRVL</sequence>
<gene>
    <name evidence="3" type="ORF">RHGRI_006862</name>
</gene>
<dbReference type="AlphaFoldDB" id="A0AAV6KWC0"/>
<evidence type="ECO:0000313" key="4">
    <source>
        <dbReference type="Proteomes" id="UP000823749"/>
    </source>
</evidence>
<keyword evidence="4" id="KW-1185">Reference proteome</keyword>
<dbReference type="GO" id="GO:0030976">
    <property type="term" value="F:thiamine pyrophosphate binding"/>
    <property type="evidence" value="ECO:0007669"/>
    <property type="project" value="InterPro"/>
</dbReference>
<dbReference type="GO" id="GO:0005948">
    <property type="term" value="C:acetolactate synthase complex"/>
    <property type="evidence" value="ECO:0007669"/>
    <property type="project" value="TreeGrafter"/>
</dbReference>
<dbReference type="SUPFAM" id="SSF52518">
    <property type="entry name" value="Thiamin diphosphate-binding fold (THDP-binding)"/>
    <property type="match status" value="1"/>
</dbReference>
<dbReference type="GO" id="GO:0009097">
    <property type="term" value="P:isoleucine biosynthetic process"/>
    <property type="evidence" value="ECO:0007669"/>
    <property type="project" value="TreeGrafter"/>
</dbReference>
<evidence type="ECO:0000256" key="1">
    <source>
        <dbReference type="ARBA" id="ARBA00007812"/>
    </source>
</evidence>
<dbReference type="Gene3D" id="3.40.50.970">
    <property type="match status" value="2"/>
</dbReference>
<proteinExistence type="inferred from homology"/>
<name>A0AAV6KWC0_9ERIC</name>
<dbReference type="InterPro" id="IPR045229">
    <property type="entry name" value="TPP_enz"/>
</dbReference>
<evidence type="ECO:0000259" key="2">
    <source>
        <dbReference type="Pfam" id="PF02776"/>
    </source>
</evidence>
<accession>A0AAV6KWC0</accession>
<dbReference type="EMBL" id="JACTNZ010000003">
    <property type="protein sequence ID" value="KAG5556406.1"/>
    <property type="molecule type" value="Genomic_DNA"/>
</dbReference>
<feature type="domain" description="Thiamine pyrophosphate enzyme N-terminal TPP-binding" evidence="2">
    <location>
        <begin position="82"/>
        <end position="173"/>
    </location>
</feature>
<dbReference type="Proteomes" id="UP000823749">
    <property type="component" value="Chromosome 3"/>
</dbReference>
<dbReference type="GO" id="GO:0003984">
    <property type="term" value="F:acetolactate synthase activity"/>
    <property type="evidence" value="ECO:0007669"/>
    <property type="project" value="TreeGrafter"/>
</dbReference>
<dbReference type="Pfam" id="PF02776">
    <property type="entry name" value="TPP_enzyme_N"/>
    <property type="match status" value="1"/>
</dbReference>
<dbReference type="SUPFAM" id="SSF52467">
    <property type="entry name" value="DHS-like NAD/FAD-binding domain"/>
    <property type="match status" value="1"/>
</dbReference>
<dbReference type="GO" id="GO:0050660">
    <property type="term" value="F:flavin adenine dinucleotide binding"/>
    <property type="evidence" value="ECO:0007669"/>
    <property type="project" value="TreeGrafter"/>
</dbReference>
<dbReference type="GO" id="GO:0009099">
    <property type="term" value="P:L-valine biosynthetic process"/>
    <property type="evidence" value="ECO:0007669"/>
    <property type="project" value="TreeGrafter"/>
</dbReference>
<dbReference type="PANTHER" id="PTHR18968">
    <property type="entry name" value="THIAMINE PYROPHOSPHATE ENZYMES"/>
    <property type="match status" value="1"/>
</dbReference>
<reference evidence="3" key="1">
    <citation type="submission" date="2020-08" db="EMBL/GenBank/DDBJ databases">
        <title>Plant Genome Project.</title>
        <authorList>
            <person name="Zhang R.-G."/>
        </authorList>
    </citation>
    <scope>NUCLEOTIDE SEQUENCE</scope>
    <source>
        <strain evidence="3">WSP0</strain>
        <tissue evidence="3">Leaf</tissue>
    </source>
</reference>
<organism evidence="3 4">
    <name type="scientific">Rhododendron griersonianum</name>
    <dbReference type="NCBI Taxonomy" id="479676"/>
    <lineage>
        <taxon>Eukaryota</taxon>
        <taxon>Viridiplantae</taxon>
        <taxon>Streptophyta</taxon>
        <taxon>Embryophyta</taxon>
        <taxon>Tracheophyta</taxon>
        <taxon>Spermatophyta</taxon>
        <taxon>Magnoliopsida</taxon>
        <taxon>eudicotyledons</taxon>
        <taxon>Gunneridae</taxon>
        <taxon>Pentapetalae</taxon>
        <taxon>asterids</taxon>
        <taxon>Ericales</taxon>
        <taxon>Ericaceae</taxon>
        <taxon>Ericoideae</taxon>
        <taxon>Rhodoreae</taxon>
        <taxon>Rhododendron</taxon>
    </lineage>
</organism>
<protein>
    <recommendedName>
        <fullName evidence="2">Thiamine pyrophosphate enzyme N-terminal TPP-binding domain-containing protein</fullName>
    </recommendedName>
</protein>
<dbReference type="InterPro" id="IPR029061">
    <property type="entry name" value="THDP-binding"/>
</dbReference>
<dbReference type="Gene3D" id="3.40.50.1220">
    <property type="entry name" value="TPP-binding domain"/>
    <property type="match status" value="1"/>
</dbReference>